<evidence type="ECO:0000256" key="1">
    <source>
        <dbReference type="ARBA" id="ARBA00004651"/>
    </source>
</evidence>
<keyword evidence="3 6" id="KW-0812">Transmembrane</keyword>
<reference evidence="9 10" key="1">
    <citation type="submission" date="2021-05" db="EMBL/GenBank/DDBJ databases">
        <title>A Polyphasic approach of four new species of the genus Ohtaekwangia: Ohtaekwangia histidinii sp. nov., Ohtaekwangia cretensis sp. nov., Ohtaekwangia indiensis sp. nov., Ohtaekwangia reichenbachii sp. nov. from diverse environment.</title>
        <authorList>
            <person name="Octaviana S."/>
        </authorList>
    </citation>
    <scope>NUCLEOTIDE SEQUENCE [LARGE SCALE GENOMIC DNA]</scope>
    <source>
        <strain evidence="9 10">PWU5</strain>
    </source>
</reference>
<gene>
    <name evidence="9" type="ORF">KK062_19495</name>
</gene>
<dbReference type="PANTHER" id="PTHR30572">
    <property type="entry name" value="MEMBRANE COMPONENT OF TRANSPORTER-RELATED"/>
    <property type="match status" value="1"/>
</dbReference>
<feature type="transmembrane region" description="Helical" evidence="6">
    <location>
        <begin position="299"/>
        <end position="319"/>
    </location>
</feature>
<keyword evidence="2" id="KW-1003">Cell membrane</keyword>
<feature type="transmembrane region" description="Helical" evidence="6">
    <location>
        <begin position="689"/>
        <end position="709"/>
    </location>
</feature>
<feature type="domain" description="ABC3 transporter permease C-terminal" evidence="7">
    <location>
        <begin position="303"/>
        <end position="417"/>
    </location>
</feature>
<feature type="domain" description="MacB-like periplasmic core" evidence="8">
    <location>
        <begin position="20"/>
        <end position="254"/>
    </location>
</feature>
<evidence type="ECO:0000313" key="9">
    <source>
        <dbReference type="EMBL" id="MBT1710438.1"/>
    </source>
</evidence>
<accession>A0AAP2DZT4</accession>
<name>A0AAP2DZT4_9BACT</name>
<sequence length="808" mass="90524">MYKHYILVALRNLLRHQIFSGINILGLALGMTCCLFIFLWVQDERRVDNFHTSGDRLYSLYYTQTAHGETTAGYAIPYFTFTDSEKPRREASLAEGLLAEIPGIQYATPYATSYELPWGHPMTFQVGETIHKLQGSSAASDFLKMFSFPIIAGDREKPLGDVSSIAVSRKMARMFFDSPEAAIGKSIRYEDVRDFVIAAVFEDVPQESSLQFDYLINWDAASMGGIEFSDNKWPTYVQLEPDADAAAVQAKVRDFLERRKPEKAEFTVALGMQPFRDQYLVSNFVNGVPRGGRIEYVRIFTGVAIFILLIACINFMNLATARSMKRAKEVGVRKVVGSSRSHLVAQFFGESILLSFLALACSLLIVHVLLPGFNTYTGKHIESPFRTPASWAFMVALMVVTGLAAGSYPALFLSSLKPARILKGILRFSPGATRFRKGLTVFQFALSIMLVIATLVVSRQTYYVQTINLGYNKENLLYMRIEGEMGKFEKYAAFKTQALGMPGIAMVDRSSEAPHAMGFVTAEPIHWEGQLEGEEVGFKPTSVGFDFIRLMDLKIADGRDFSRGHATDSADAFLVNEEAIRQMKMKDPLGKWVSAWQKKGHIIGILKDYHTHSLHEPIKPLIMDVKEYEYFGVIVVRTEPGKTREAIASLEKVYHDINPHYPFAYQFLDQEYAKLYQSEEIITRLSNTFALLAIVISCLGLLGLVMYSAEQRTKEIGIRKVLGARVSHIVGLLSSDFLVLVLIAFAVAAPVAGYFMWQWLQQFAFRIDLSWWIFASAGGLALMVACLTISVQALRSAMANPVKSLRSE</sequence>
<feature type="transmembrane region" description="Helical" evidence="6">
    <location>
        <begin position="769"/>
        <end position="794"/>
    </location>
</feature>
<feature type="domain" description="ABC3 transporter permease C-terminal" evidence="7">
    <location>
        <begin position="688"/>
        <end position="797"/>
    </location>
</feature>
<dbReference type="GO" id="GO:0005886">
    <property type="term" value="C:plasma membrane"/>
    <property type="evidence" value="ECO:0007669"/>
    <property type="project" value="UniProtKB-SubCell"/>
</dbReference>
<feature type="transmembrane region" description="Helical" evidence="6">
    <location>
        <begin position="21"/>
        <end position="41"/>
    </location>
</feature>
<dbReference type="PANTHER" id="PTHR30572:SF18">
    <property type="entry name" value="ABC-TYPE MACROLIDE FAMILY EXPORT SYSTEM PERMEASE COMPONENT 2"/>
    <property type="match status" value="1"/>
</dbReference>
<dbReference type="InterPro" id="IPR003838">
    <property type="entry name" value="ABC3_permease_C"/>
</dbReference>
<keyword evidence="10" id="KW-1185">Reference proteome</keyword>
<comment type="caution">
    <text evidence="9">The sequence shown here is derived from an EMBL/GenBank/DDBJ whole genome shotgun (WGS) entry which is preliminary data.</text>
</comment>
<evidence type="ECO:0000313" key="10">
    <source>
        <dbReference type="Proteomes" id="UP001319080"/>
    </source>
</evidence>
<evidence type="ECO:0000256" key="2">
    <source>
        <dbReference type="ARBA" id="ARBA00022475"/>
    </source>
</evidence>
<feature type="transmembrane region" description="Helical" evidence="6">
    <location>
        <begin position="437"/>
        <end position="457"/>
    </location>
</feature>
<feature type="transmembrane region" description="Helical" evidence="6">
    <location>
        <begin position="390"/>
        <end position="416"/>
    </location>
</feature>
<evidence type="ECO:0000256" key="3">
    <source>
        <dbReference type="ARBA" id="ARBA00022692"/>
    </source>
</evidence>
<dbReference type="InterPro" id="IPR050250">
    <property type="entry name" value="Macrolide_Exporter_MacB"/>
</dbReference>
<organism evidence="9 10">
    <name type="scientific">Dawidia cretensis</name>
    <dbReference type="NCBI Taxonomy" id="2782350"/>
    <lineage>
        <taxon>Bacteria</taxon>
        <taxon>Pseudomonadati</taxon>
        <taxon>Bacteroidota</taxon>
        <taxon>Cytophagia</taxon>
        <taxon>Cytophagales</taxon>
        <taxon>Chryseotaleaceae</taxon>
        <taxon>Dawidia</taxon>
    </lineage>
</organism>
<protein>
    <submittedName>
        <fullName evidence="9">ABC transporter permease</fullName>
    </submittedName>
</protein>
<evidence type="ECO:0000256" key="6">
    <source>
        <dbReference type="SAM" id="Phobius"/>
    </source>
</evidence>
<proteinExistence type="predicted"/>
<dbReference type="EMBL" id="JAHESE010000022">
    <property type="protein sequence ID" value="MBT1710438.1"/>
    <property type="molecule type" value="Genomic_DNA"/>
</dbReference>
<feature type="transmembrane region" description="Helical" evidence="6">
    <location>
        <begin position="730"/>
        <end position="757"/>
    </location>
</feature>
<dbReference type="Proteomes" id="UP001319080">
    <property type="component" value="Unassembled WGS sequence"/>
</dbReference>
<evidence type="ECO:0000259" key="8">
    <source>
        <dbReference type="Pfam" id="PF12704"/>
    </source>
</evidence>
<feature type="domain" description="MacB-like periplasmic core" evidence="8">
    <location>
        <begin position="439"/>
        <end position="648"/>
    </location>
</feature>
<comment type="subcellular location">
    <subcellularLocation>
        <location evidence="1">Cell membrane</location>
        <topology evidence="1">Multi-pass membrane protein</topology>
    </subcellularLocation>
</comment>
<evidence type="ECO:0000256" key="4">
    <source>
        <dbReference type="ARBA" id="ARBA00022989"/>
    </source>
</evidence>
<keyword evidence="5 6" id="KW-0472">Membrane</keyword>
<dbReference type="GO" id="GO:0022857">
    <property type="term" value="F:transmembrane transporter activity"/>
    <property type="evidence" value="ECO:0007669"/>
    <property type="project" value="TreeGrafter"/>
</dbReference>
<keyword evidence="4 6" id="KW-1133">Transmembrane helix</keyword>
<feature type="transmembrane region" description="Helical" evidence="6">
    <location>
        <begin position="343"/>
        <end position="370"/>
    </location>
</feature>
<evidence type="ECO:0000256" key="5">
    <source>
        <dbReference type="ARBA" id="ARBA00023136"/>
    </source>
</evidence>
<dbReference type="Pfam" id="PF12704">
    <property type="entry name" value="MacB_PCD"/>
    <property type="match status" value="2"/>
</dbReference>
<dbReference type="Pfam" id="PF02687">
    <property type="entry name" value="FtsX"/>
    <property type="match status" value="2"/>
</dbReference>
<evidence type="ECO:0000259" key="7">
    <source>
        <dbReference type="Pfam" id="PF02687"/>
    </source>
</evidence>
<dbReference type="AlphaFoldDB" id="A0AAP2DZT4"/>
<dbReference type="InterPro" id="IPR025857">
    <property type="entry name" value="MacB_PCD"/>
</dbReference>